<dbReference type="PANTHER" id="PTHR11215:SF1">
    <property type="entry name" value="MYG1 EXONUCLEASE"/>
    <property type="match status" value="1"/>
</dbReference>
<dbReference type="HOGENOM" id="CLU_051576_1_0_9"/>
<comment type="caution">
    <text evidence="3">The sequence shown here is derived from an EMBL/GenBank/DDBJ whole genome shotgun (WGS) entry which is preliminary data.</text>
</comment>
<keyword evidence="2" id="KW-0472">Membrane</keyword>
<name>C0B9P3_9FIRM</name>
<proteinExistence type="inferred from homology"/>
<evidence type="ECO:0008006" key="5">
    <source>
        <dbReference type="Google" id="ProtNLM"/>
    </source>
</evidence>
<dbReference type="AlphaFoldDB" id="C0B9P3"/>
<reference evidence="3 4" key="1">
    <citation type="submission" date="2009-02" db="EMBL/GenBank/DDBJ databases">
        <authorList>
            <person name="Fulton L."/>
            <person name="Clifton S."/>
            <person name="Fulton B."/>
            <person name="Xu J."/>
            <person name="Minx P."/>
            <person name="Pepin K.H."/>
            <person name="Johnson M."/>
            <person name="Bhonagiri V."/>
            <person name="Nash W.E."/>
            <person name="Mardis E.R."/>
            <person name="Wilson R.K."/>
        </authorList>
    </citation>
    <scope>NUCLEOTIDE SEQUENCE [LARGE SCALE GENOMIC DNA]</scope>
    <source>
        <strain evidence="3 4">ATCC 27758</strain>
    </source>
</reference>
<organism evidence="3 4">
    <name type="scientific">Coprococcus comes ATCC 27758</name>
    <dbReference type="NCBI Taxonomy" id="470146"/>
    <lineage>
        <taxon>Bacteria</taxon>
        <taxon>Bacillati</taxon>
        <taxon>Bacillota</taxon>
        <taxon>Clostridia</taxon>
        <taxon>Lachnospirales</taxon>
        <taxon>Lachnospiraceae</taxon>
        <taxon>Coprococcus</taxon>
    </lineage>
</organism>
<reference evidence="3 4" key="2">
    <citation type="submission" date="2009-03" db="EMBL/GenBank/DDBJ databases">
        <title>Draft genome sequence of Coprococcus comes (ATCC 27758).</title>
        <authorList>
            <person name="Sudarsanam P."/>
            <person name="Ley R."/>
            <person name="Guruge J."/>
            <person name="Turnbaugh P.J."/>
            <person name="Mahowald M."/>
            <person name="Liep D."/>
            <person name="Gordon J."/>
        </authorList>
    </citation>
    <scope>NUCLEOTIDE SEQUENCE [LARGE SCALE GENOMIC DNA]</scope>
    <source>
        <strain evidence="3 4">ATCC 27758</strain>
    </source>
</reference>
<dbReference type="GO" id="GO:0005737">
    <property type="term" value="C:cytoplasm"/>
    <property type="evidence" value="ECO:0007669"/>
    <property type="project" value="TreeGrafter"/>
</dbReference>
<evidence type="ECO:0000256" key="2">
    <source>
        <dbReference type="SAM" id="Phobius"/>
    </source>
</evidence>
<comment type="similarity">
    <text evidence="1">Belongs to the MYG1 family.</text>
</comment>
<accession>C0B9P3</accession>
<keyword evidence="2" id="KW-1133">Transmembrane helix</keyword>
<dbReference type="InterPro" id="IPR003226">
    <property type="entry name" value="MYG1_exonuclease"/>
</dbReference>
<evidence type="ECO:0000256" key="1">
    <source>
        <dbReference type="ARBA" id="ARBA00010105"/>
    </source>
</evidence>
<gene>
    <name evidence="3" type="ORF">COPCOM_01870</name>
</gene>
<dbReference type="EMBL" id="ABVR01000040">
    <property type="protein sequence ID" value="EEG89995.1"/>
    <property type="molecule type" value="Genomic_DNA"/>
</dbReference>
<dbReference type="PANTHER" id="PTHR11215">
    <property type="entry name" value="METAL DEPENDENT HYDROLASE - RELATED"/>
    <property type="match status" value="1"/>
</dbReference>
<sequence>MTFPPDAGENPLFPPAYPGVLKIHKSFHSVMAHYDPDYYHILTKLPILSAKQPGILLFSTLDIFLFCLYIITLAKLFLFGEIKMNELLKKIRLKDASAFTHSGKFHADDVFSSALLLYLNPEITILRGNKVPEDFDGIIFDIGRGRYDHHQKDSRIRENGIPYAAFGLLWEELGTEILGEELAAKFDEAFVQPLDNNDNTGEKNELASLIGSFNPSWDEDGGTDEAFFRAVSVAGMILDNKFARYLGNERADKRIEEILETQNPEADSRILVLPEFIPCQKRLSETDIAFVIFPSNRGGYCIQPQKKEYSLNYKCSFPSEWLGLENEELQKETGLSSASFCHKGGFLMTTATLEDARKACQISLDTFTDEITLVNLSSDTSTDTLLMKLPELAHVKIIHKPLPDLPALDINGIYAEIEMKKTEWKKIYQRSGKRSAENETGSCLCRWRYVFYLPGRASASQKAYPGSYFCYKNGEKLIIRIPSGS</sequence>
<protein>
    <recommendedName>
        <fullName evidence="5">Metal-dependent hydrolase</fullName>
    </recommendedName>
</protein>
<dbReference type="Proteomes" id="UP000003793">
    <property type="component" value="Unassembled WGS sequence"/>
</dbReference>
<evidence type="ECO:0000313" key="3">
    <source>
        <dbReference type="EMBL" id="EEG89995.1"/>
    </source>
</evidence>
<dbReference type="Pfam" id="PF03690">
    <property type="entry name" value="MYG1_exonuc"/>
    <property type="match status" value="1"/>
</dbReference>
<evidence type="ECO:0000313" key="4">
    <source>
        <dbReference type="Proteomes" id="UP000003793"/>
    </source>
</evidence>
<keyword evidence="2" id="KW-0812">Transmembrane</keyword>
<feature type="transmembrane region" description="Helical" evidence="2">
    <location>
        <begin position="55"/>
        <end position="80"/>
    </location>
</feature>